<name>A1U868_MARN8</name>
<keyword evidence="3" id="KW-0238">DNA-binding</keyword>
<comment type="similarity">
    <text evidence="1">Belongs to the LysR transcriptional regulatory family.</text>
</comment>
<feature type="domain" description="HTH lysR-type" evidence="5">
    <location>
        <begin position="10"/>
        <end position="67"/>
    </location>
</feature>
<keyword evidence="4" id="KW-0804">Transcription</keyword>
<reference evidence="7" key="1">
    <citation type="journal article" date="2011" name="Appl. Environ. Microbiol.">
        <title>Genomic potential of Marinobacter aquaeolei, a biogeochemical 'opportunitroph'.</title>
        <authorList>
            <person name="Singer E."/>
            <person name="Webb E.A."/>
            <person name="Nelson W.C."/>
            <person name="Heidelberg J.F."/>
            <person name="Ivanova N."/>
            <person name="Pati A."/>
            <person name="Edwards K.J."/>
        </authorList>
    </citation>
    <scope>NUCLEOTIDE SEQUENCE [LARGE SCALE GENOMIC DNA]</scope>
    <source>
        <strain evidence="7">ATCC 700491 / DSM 11845 / VT8</strain>
    </source>
</reference>
<dbReference type="Gene3D" id="3.40.190.290">
    <property type="match status" value="1"/>
</dbReference>
<dbReference type="SUPFAM" id="SSF46785">
    <property type="entry name" value="Winged helix' DNA-binding domain"/>
    <property type="match status" value="1"/>
</dbReference>
<dbReference type="CDD" id="cd08422">
    <property type="entry name" value="PBP2_CrgA_like"/>
    <property type="match status" value="1"/>
</dbReference>
<sequence>METDRLIIMDKLRAMRMFVRVVDAGSFSRVANELNVTTSMISKEIGRLEEDLGVRLLHRSTRGQQLTSIGEGYLKRCRELLVQVDDADAYVQHMQENPRGKLRINAPMALGITDLSQLFSAYMKQYPDVELDIQLGDESLDLIEHGFDLGFRASSQMLDSNYVGKPLVSFTYKVCASASYLESHPPIREVEDLAAHNCFVYSYFKSGNFWPLAQGITVAGSLKVNSTLFMKQVIEDGLGIGFLPSFVAREGIEQGKLVEVLPEVGRPDLTLYALYPNRLFTPPKLLSCIEFLQSWFLSRNLDEGWLQ</sequence>
<evidence type="ECO:0000256" key="2">
    <source>
        <dbReference type="ARBA" id="ARBA00023015"/>
    </source>
</evidence>
<dbReference type="InterPro" id="IPR036390">
    <property type="entry name" value="WH_DNA-bd_sf"/>
</dbReference>
<evidence type="ECO:0000256" key="4">
    <source>
        <dbReference type="ARBA" id="ARBA00023163"/>
    </source>
</evidence>
<dbReference type="HOGENOM" id="CLU_039613_16_3_6"/>
<keyword evidence="6" id="KW-0614">Plasmid</keyword>
<evidence type="ECO:0000256" key="3">
    <source>
        <dbReference type="ARBA" id="ARBA00023125"/>
    </source>
</evidence>
<proteinExistence type="inferred from homology"/>
<dbReference type="InterPro" id="IPR036388">
    <property type="entry name" value="WH-like_DNA-bd_sf"/>
</dbReference>
<evidence type="ECO:0000256" key="1">
    <source>
        <dbReference type="ARBA" id="ARBA00009437"/>
    </source>
</evidence>
<dbReference type="AlphaFoldDB" id="A1U868"/>
<organism evidence="6 7">
    <name type="scientific">Marinobacter nauticus (strain ATCC 700491 / DSM 11845 / VT8)</name>
    <name type="common">Marinobacter aquaeolei</name>
    <dbReference type="NCBI Taxonomy" id="351348"/>
    <lineage>
        <taxon>Bacteria</taxon>
        <taxon>Pseudomonadati</taxon>
        <taxon>Pseudomonadota</taxon>
        <taxon>Gammaproteobacteria</taxon>
        <taxon>Pseudomonadales</taxon>
        <taxon>Marinobacteraceae</taxon>
        <taxon>Marinobacter</taxon>
    </lineage>
</organism>
<evidence type="ECO:0000313" key="6">
    <source>
        <dbReference type="EMBL" id="ABM21187.1"/>
    </source>
</evidence>
<dbReference type="PANTHER" id="PTHR30537:SF35">
    <property type="entry name" value="TRANSCRIPTIONAL REGULATORY PROTEIN"/>
    <property type="match status" value="1"/>
</dbReference>
<evidence type="ECO:0000313" key="7">
    <source>
        <dbReference type="Proteomes" id="UP000000998"/>
    </source>
</evidence>
<gene>
    <name evidence="6" type="ordered locus">Maqu_3906</name>
</gene>
<dbReference type="KEGG" id="maq:Maqu_3906"/>
<keyword evidence="2" id="KW-0805">Transcription regulation</keyword>
<dbReference type="GO" id="GO:0003700">
    <property type="term" value="F:DNA-binding transcription factor activity"/>
    <property type="evidence" value="ECO:0007669"/>
    <property type="project" value="InterPro"/>
</dbReference>
<geneLocation type="plasmid" evidence="6 7">
    <name>pMAQU02</name>
</geneLocation>
<dbReference type="GO" id="GO:0043565">
    <property type="term" value="F:sequence-specific DNA binding"/>
    <property type="evidence" value="ECO:0007669"/>
    <property type="project" value="TreeGrafter"/>
</dbReference>
<dbReference type="Pfam" id="PF00126">
    <property type="entry name" value="HTH_1"/>
    <property type="match status" value="1"/>
</dbReference>
<dbReference type="InterPro" id="IPR005119">
    <property type="entry name" value="LysR_subst-bd"/>
</dbReference>
<dbReference type="PANTHER" id="PTHR30537">
    <property type="entry name" value="HTH-TYPE TRANSCRIPTIONAL REGULATOR"/>
    <property type="match status" value="1"/>
</dbReference>
<dbReference type="Pfam" id="PF03466">
    <property type="entry name" value="LysR_substrate"/>
    <property type="match status" value="1"/>
</dbReference>
<dbReference type="EMBL" id="CP000516">
    <property type="protein sequence ID" value="ABM21187.1"/>
    <property type="molecule type" value="Genomic_DNA"/>
</dbReference>
<dbReference type="InterPro" id="IPR000847">
    <property type="entry name" value="LysR_HTH_N"/>
</dbReference>
<dbReference type="Gene3D" id="1.10.10.10">
    <property type="entry name" value="Winged helix-like DNA-binding domain superfamily/Winged helix DNA-binding domain"/>
    <property type="match status" value="1"/>
</dbReference>
<accession>A1U868</accession>
<dbReference type="DNASU" id="4653146"/>
<dbReference type="Proteomes" id="UP000000998">
    <property type="component" value="Plasmid pMAQU02"/>
</dbReference>
<dbReference type="InterPro" id="IPR058163">
    <property type="entry name" value="LysR-type_TF_proteobact-type"/>
</dbReference>
<dbReference type="GO" id="GO:0006351">
    <property type="term" value="P:DNA-templated transcription"/>
    <property type="evidence" value="ECO:0007669"/>
    <property type="project" value="TreeGrafter"/>
</dbReference>
<dbReference type="FunFam" id="1.10.10.10:FF:000001">
    <property type="entry name" value="LysR family transcriptional regulator"/>
    <property type="match status" value="1"/>
</dbReference>
<dbReference type="PROSITE" id="PS50931">
    <property type="entry name" value="HTH_LYSR"/>
    <property type="match status" value="1"/>
</dbReference>
<evidence type="ECO:0000259" key="5">
    <source>
        <dbReference type="PROSITE" id="PS50931"/>
    </source>
</evidence>
<protein>
    <submittedName>
        <fullName evidence="6">Transcriptional regulator, LysR family</fullName>
    </submittedName>
</protein>
<dbReference type="SUPFAM" id="SSF53850">
    <property type="entry name" value="Periplasmic binding protein-like II"/>
    <property type="match status" value="1"/>
</dbReference>